<dbReference type="EMBL" id="CP162599">
    <property type="protein sequence ID" value="XDK33630.1"/>
    <property type="molecule type" value="Genomic_DNA"/>
</dbReference>
<accession>A0AB39HSU6</accession>
<feature type="domain" description="HTH luxR-type" evidence="4">
    <location>
        <begin position="780"/>
        <end position="845"/>
    </location>
</feature>
<dbReference type="InterPro" id="IPR027417">
    <property type="entry name" value="P-loop_NTPase"/>
</dbReference>
<keyword evidence="1" id="KW-0805">Transcription regulation</keyword>
<dbReference type="Gene3D" id="1.25.40.10">
    <property type="entry name" value="Tetratricopeptide repeat domain"/>
    <property type="match status" value="1"/>
</dbReference>
<proteinExistence type="predicted"/>
<gene>
    <name evidence="5" type="ORF">AB4Y30_04550</name>
</gene>
<evidence type="ECO:0000313" key="5">
    <source>
        <dbReference type="EMBL" id="XDK33630.1"/>
    </source>
</evidence>
<sequence length="846" mass="98657">MQAQSVWLHSKITIPKVADTIVHRDRLDFLLNKSRARVKLIQAAAGYGKTTLLSQWANQLEEPVAWLSIDMMDNDPSRFWQYIMKAISEATGEPIANKLTYLFDLQYMPPVELIVDSLLNELTLIQSPLHIVLDDYHYIEINAIHKMMTRFINYLPDHVYLYIASRYKSPFPVAAWRVKSWIVEIGITELAFTYEEIEELYQKKQILMDQADFCKEILRKTDGWAAGVQLSGISEERNIGSLNRSNTFVTEYIMQEVFSTLSLSTQEFLLETSMLKTLDPELCNLITGREDSLEQLSELVDLGILTIRLSSKKQIFRYHQLLVEVLEQERKRLYTTEQHQALIDKIANLLYSRKDYHTAIEFALKQKQFDLADQWIEEQLLDIFYSGQIGVLIQWVDTLCEAEYPVALETLIIYAVCLMTMTNIEQTKQIITKLDERDEQNSWKNQEKYAELDSILRSLKAYIKLAEGKQDEFIELILKQVDRGLVNEKWYLAPVRYNPFQAKISRTPLGSKGKYANLNDIRAFSTFFRQTEFKEQHVMGYSYGIFAEIVYEANLLEEVLLEVEQGLSYAHRFAERGLYVPLSILKGKVYMVQGQMTAAHTIWNQALSEVSEWYWLRSIHAIKAFAYLKEHRIKEAEVELEKIKRPDPQQIELGQEFWILVYCRLLMAKKEWEKALAIIIQVHDYANKEEQVDLIIEASILEAICQRQLNQKDIAFITLHTALYLGSCFGYKRIFVDEESFNSLLIEYQTYIKEKNPFHNEVSTIYLEELLDISKGTHPSDNRINQLTSRERDVLRLLISGASNREMANQLHLSEGTIRVYLTRIYSKLEVKSRAQAILSAKDWKL</sequence>
<dbReference type="PRINTS" id="PR00038">
    <property type="entry name" value="HTHLUXR"/>
</dbReference>
<evidence type="ECO:0000256" key="2">
    <source>
        <dbReference type="ARBA" id="ARBA00023125"/>
    </source>
</evidence>
<dbReference type="GO" id="GO:0006355">
    <property type="term" value="P:regulation of DNA-templated transcription"/>
    <property type="evidence" value="ECO:0007669"/>
    <property type="project" value="InterPro"/>
</dbReference>
<dbReference type="InterPro" id="IPR016032">
    <property type="entry name" value="Sig_transdc_resp-reg_C-effctor"/>
</dbReference>
<dbReference type="AlphaFoldDB" id="A0AB39HSU6"/>
<dbReference type="PROSITE" id="PS50043">
    <property type="entry name" value="HTH_LUXR_2"/>
    <property type="match status" value="1"/>
</dbReference>
<organism evidence="5">
    <name type="scientific">Ornithinibacillus sp. 4-3</name>
    <dbReference type="NCBI Taxonomy" id="3231488"/>
    <lineage>
        <taxon>Bacteria</taxon>
        <taxon>Bacillati</taxon>
        <taxon>Bacillota</taxon>
        <taxon>Bacilli</taxon>
        <taxon>Bacillales</taxon>
        <taxon>Bacillaceae</taxon>
        <taxon>Ornithinibacillus</taxon>
    </lineage>
</organism>
<dbReference type="Pfam" id="PF25873">
    <property type="entry name" value="WHD_MalT"/>
    <property type="match status" value="1"/>
</dbReference>
<dbReference type="GO" id="GO:0003677">
    <property type="term" value="F:DNA binding"/>
    <property type="evidence" value="ECO:0007669"/>
    <property type="project" value="UniProtKB-KW"/>
</dbReference>
<dbReference type="SUPFAM" id="SSF52540">
    <property type="entry name" value="P-loop containing nucleoside triphosphate hydrolases"/>
    <property type="match status" value="1"/>
</dbReference>
<dbReference type="Gene3D" id="3.40.50.300">
    <property type="entry name" value="P-loop containing nucleotide triphosphate hydrolases"/>
    <property type="match status" value="1"/>
</dbReference>
<dbReference type="InterPro" id="IPR036388">
    <property type="entry name" value="WH-like_DNA-bd_sf"/>
</dbReference>
<evidence type="ECO:0000259" key="4">
    <source>
        <dbReference type="PROSITE" id="PS50043"/>
    </source>
</evidence>
<dbReference type="InterPro" id="IPR011990">
    <property type="entry name" value="TPR-like_helical_dom_sf"/>
</dbReference>
<name>A0AB39HSU6_9BACI</name>
<dbReference type="PANTHER" id="PTHR43214:SF41">
    <property type="entry name" value="NITRATE_NITRITE RESPONSE REGULATOR PROTEIN NARP"/>
    <property type="match status" value="1"/>
</dbReference>
<evidence type="ECO:0000256" key="3">
    <source>
        <dbReference type="ARBA" id="ARBA00023163"/>
    </source>
</evidence>
<dbReference type="Pfam" id="PF00196">
    <property type="entry name" value="GerE"/>
    <property type="match status" value="1"/>
</dbReference>
<dbReference type="SUPFAM" id="SSF46894">
    <property type="entry name" value="C-terminal effector domain of the bipartite response regulators"/>
    <property type="match status" value="1"/>
</dbReference>
<dbReference type="InterPro" id="IPR000792">
    <property type="entry name" value="Tscrpt_reg_LuxR_C"/>
</dbReference>
<dbReference type="Pfam" id="PF17874">
    <property type="entry name" value="TPR_MalT"/>
    <property type="match status" value="1"/>
</dbReference>
<dbReference type="InterPro" id="IPR059106">
    <property type="entry name" value="WHD_MalT"/>
</dbReference>
<dbReference type="SMART" id="SM00421">
    <property type="entry name" value="HTH_LUXR"/>
    <property type="match status" value="1"/>
</dbReference>
<dbReference type="InterPro" id="IPR039420">
    <property type="entry name" value="WalR-like"/>
</dbReference>
<dbReference type="Gene3D" id="1.10.10.10">
    <property type="entry name" value="Winged helix-like DNA-binding domain superfamily/Winged helix DNA-binding domain"/>
    <property type="match status" value="1"/>
</dbReference>
<keyword evidence="2" id="KW-0238">DNA-binding</keyword>
<dbReference type="InterPro" id="IPR041617">
    <property type="entry name" value="TPR_MalT"/>
</dbReference>
<protein>
    <submittedName>
        <fullName evidence="5">LuxR C-terminal-related transcriptional regulator</fullName>
    </submittedName>
</protein>
<dbReference type="RefSeq" id="WP_368654308.1">
    <property type="nucleotide sequence ID" value="NZ_CP162599.1"/>
</dbReference>
<evidence type="ECO:0000256" key="1">
    <source>
        <dbReference type="ARBA" id="ARBA00023015"/>
    </source>
</evidence>
<dbReference type="PANTHER" id="PTHR43214">
    <property type="entry name" value="TWO-COMPONENT RESPONSE REGULATOR"/>
    <property type="match status" value="1"/>
</dbReference>
<keyword evidence="3" id="KW-0804">Transcription</keyword>
<dbReference type="CDD" id="cd06170">
    <property type="entry name" value="LuxR_C_like"/>
    <property type="match status" value="1"/>
</dbReference>
<reference evidence="5" key="1">
    <citation type="submission" date="2024-07" db="EMBL/GenBank/DDBJ databases">
        <title>Halotolerant mesophilic bacterium Ornithinibacillus sp. 4-3, sp. nov., isolated from soil.</title>
        <authorList>
            <person name="Sidarenka A.V."/>
            <person name="Guliayeva D.E."/>
            <person name="Leanovich S.I."/>
            <person name="Hileuskaya K.S."/>
            <person name="Akhremchuk A.E."/>
            <person name="Sikolenko M.A."/>
            <person name="Valentovich L.N."/>
        </authorList>
    </citation>
    <scope>NUCLEOTIDE SEQUENCE</scope>
    <source>
        <strain evidence="5">4-3</strain>
    </source>
</reference>
<dbReference type="SUPFAM" id="SSF48452">
    <property type="entry name" value="TPR-like"/>
    <property type="match status" value="1"/>
</dbReference>